<keyword evidence="1" id="KW-1133">Transmembrane helix</keyword>
<organism evidence="2 3">
    <name type="scientific">Atopobium minutum 10063974</name>
    <dbReference type="NCBI Taxonomy" id="997872"/>
    <lineage>
        <taxon>Bacteria</taxon>
        <taxon>Bacillati</taxon>
        <taxon>Actinomycetota</taxon>
        <taxon>Coriobacteriia</taxon>
        <taxon>Coriobacteriales</taxon>
        <taxon>Atopobiaceae</taxon>
        <taxon>Atopobium</taxon>
    </lineage>
</organism>
<feature type="transmembrane region" description="Helical" evidence="1">
    <location>
        <begin position="12"/>
        <end position="30"/>
    </location>
</feature>
<evidence type="ECO:0000313" key="3">
    <source>
        <dbReference type="Proteomes" id="UP000012651"/>
    </source>
</evidence>
<dbReference type="HOGENOM" id="CLU_3211836_0_0_11"/>
<name>N2BYI4_9ACTN</name>
<evidence type="ECO:0000256" key="1">
    <source>
        <dbReference type="SAM" id="Phobius"/>
    </source>
</evidence>
<dbReference type="PATRIC" id="fig|997872.3.peg.934"/>
<keyword evidence="3" id="KW-1185">Reference proteome</keyword>
<reference evidence="2 3" key="1">
    <citation type="submission" date="2013-03" db="EMBL/GenBank/DDBJ databases">
        <title>The Genome Sequence of Atopobium minutum 10063974.</title>
        <authorList>
            <consortium name="The Broad Institute Genome Sequencing Platform"/>
            <person name="Earl A."/>
            <person name="Ward D."/>
            <person name="Feldgarden M."/>
            <person name="Gevers D."/>
            <person name="Lambert T."/>
            <person name="Marvaud J.-C."/>
            <person name="Courvalin P."/>
            <person name="Walker B."/>
            <person name="Young S.K."/>
            <person name="Zeng Q."/>
            <person name="Gargeya S."/>
            <person name="Fitzgerald M."/>
            <person name="Haas B."/>
            <person name="Abouelleil A."/>
            <person name="Alvarado L."/>
            <person name="Arachchi H.M."/>
            <person name="Berlin A.M."/>
            <person name="Chapman S.B."/>
            <person name="Dewar J."/>
            <person name="Goldberg J."/>
            <person name="Griggs A."/>
            <person name="Gujja S."/>
            <person name="Hansen M."/>
            <person name="Howarth C."/>
            <person name="Imamovic A."/>
            <person name="Larimer J."/>
            <person name="McCowan C."/>
            <person name="Murphy C."/>
            <person name="Neiman D."/>
            <person name="Pearson M."/>
            <person name="Priest M."/>
            <person name="Roberts A."/>
            <person name="Saif S."/>
            <person name="Shea T."/>
            <person name="Sisk P."/>
            <person name="Sykes S."/>
            <person name="Wortman J."/>
            <person name="Nusbaum C."/>
            <person name="Birren B."/>
        </authorList>
    </citation>
    <scope>NUCLEOTIDE SEQUENCE [LARGE SCALE GENOMIC DNA]</scope>
    <source>
        <strain evidence="2 3">10063974</strain>
    </source>
</reference>
<protein>
    <submittedName>
        <fullName evidence="2">Uncharacterized protein</fullName>
    </submittedName>
</protein>
<dbReference type="RefSeq" id="WP_002563708.1">
    <property type="nucleotide sequence ID" value="NZ_KB822533.1"/>
</dbReference>
<keyword evidence="1" id="KW-0812">Transmembrane</keyword>
<dbReference type="EMBL" id="AGXC01000002">
    <property type="protein sequence ID" value="EMZ41959.1"/>
    <property type="molecule type" value="Genomic_DNA"/>
</dbReference>
<accession>N2BYI4</accession>
<gene>
    <name evidence="2" type="ORF">HMPREF1091_00933</name>
</gene>
<comment type="caution">
    <text evidence="2">The sequence shown here is derived from an EMBL/GenBank/DDBJ whole genome shotgun (WGS) entry which is preliminary data.</text>
</comment>
<evidence type="ECO:0000313" key="2">
    <source>
        <dbReference type="EMBL" id="EMZ41959.1"/>
    </source>
</evidence>
<sequence>MTYLLDFMSQLVIALAVGFTFGAAFANVLIARLEKREKKKNDVQ</sequence>
<dbReference type="AlphaFoldDB" id="N2BYI4"/>
<dbReference type="Proteomes" id="UP000012651">
    <property type="component" value="Unassembled WGS sequence"/>
</dbReference>
<proteinExistence type="predicted"/>
<keyword evidence="1" id="KW-0472">Membrane</keyword>